<dbReference type="SUPFAM" id="SSF54001">
    <property type="entry name" value="Cysteine proteinases"/>
    <property type="match status" value="1"/>
</dbReference>
<dbReference type="PANTHER" id="PTHR12411">
    <property type="entry name" value="CYSTEINE PROTEASE FAMILY C1-RELATED"/>
    <property type="match status" value="1"/>
</dbReference>
<keyword evidence="4" id="KW-0378">Hydrolase</keyword>
<evidence type="ECO:0000256" key="5">
    <source>
        <dbReference type="ARBA" id="ARBA00022807"/>
    </source>
</evidence>
<dbReference type="PROSITE" id="PS50940">
    <property type="entry name" value="CHIT_BIND_II"/>
    <property type="match status" value="1"/>
</dbReference>
<dbReference type="Proteomes" id="UP000789390">
    <property type="component" value="Unassembled WGS sequence"/>
</dbReference>
<dbReference type="InterPro" id="IPR038765">
    <property type="entry name" value="Papain-like_cys_pep_sf"/>
</dbReference>
<dbReference type="FunFam" id="2.170.140.10:FF:000009">
    <property type="entry name" value="Chondroitin proteoglycan 1"/>
    <property type="match status" value="1"/>
</dbReference>
<keyword evidence="3" id="KW-0645">Protease</keyword>
<evidence type="ECO:0000256" key="6">
    <source>
        <dbReference type="ARBA" id="ARBA00023145"/>
    </source>
</evidence>
<dbReference type="InterPro" id="IPR000668">
    <property type="entry name" value="Peptidase_C1A_C"/>
</dbReference>
<dbReference type="GO" id="GO:0005576">
    <property type="term" value="C:extracellular region"/>
    <property type="evidence" value="ECO:0007669"/>
    <property type="project" value="InterPro"/>
</dbReference>
<comment type="caution">
    <text evidence="10">The sequence shown here is derived from an EMBL/GenBank/DDBJ whole genome shotgun (WGS) entry which is preliminary data.</text>
</comment>
<dbReference type="GO" id="GO:0008234">
    <property type="term" value="F:cysteine-type peptidase activity"/>
    <property type="evidence" value="ECO:0007669"/>
    <property type="project" value="UniProtKB-KW"/>
</dbReference>
<name>A0A8J2RUW1_9CRUS</name>
<evidence type="ECO:0000256" key="4">
    <source>
        <dbReference type="ARBA" id="ARBA00022801"/>
    </source>
</evidence>
<keyword evidence="11" id="KW-1185">Reference proteome</keyword>
<dbReference type="SUPFAM" id="SSF57625">
    <property type="entry name" value="Invertebrate chitin-binding proteins"/>
    <property type="match status" value="1"/>
</dbReference>
<evidence type="ECO:0000313" key="10">
    <source>
        <dbReference type="EMBL" id="CAH0106768.1"/>
    </source>
</evidence>
<keyword evidence="6" id="KW-0865">Zymogen</keyword>
<evidence type="ECO:0000256" key="2">
    <source>
        <dbReference type="ARBA" id="ARBA00022669"/>
    </source>
</evidence>
<organism evidence="10 11">
    <name type="scientific">Daphnia galeata</name>
    <dbReference type="NCBI Taxonomy" id="27404"/>
    <lineage>
        <taxon>Eukaryota</taxon>
        <taxon>Metazoa</taxon>
        <taxon>Ecdysozoa</taxon>
        <taxon>Arthropoda</taxon>
        <taxon>Crustacea</taxon>
        <taxon>Branchiopoda</taxon>
        <taxon>Diplostraca</taxon>
        <taxon>Cladocera</taxon>
        <taxon>Anomopoda</taxon>
        <taxon>Daphniidae</taxon>
        <taxon>Daphnia</taxon>
    </lineage>
</organism>
<dbReference type="Pfam" id="PF00112">
    <property type="entry name" value="Peptidase_C1"/>
    <property type="match status" value="1"/>
</dbReference>
<dbReference type="PROSITE" id="PS00139">
    <property type="entry name" value="THIOL_PROTEASE_CYS"/>
    <property type="match status" value="1"/>
</dbReference>
<evidence type="ECO:0000256" key="8">
    <source>
        <dbReference type="SAM" id="SignalP"/>
    </source>
</evidence>
<dbReference type="CDD" id="cd02248">
    <property type="entry name" value="Peptidase_C1A"/>
    <property type="match status" value="1"/>
</dbReference>
<dbReference type="SMART" id="SM00494">
    <property type="entry name" value="ChtBD2"/>
    <property type="match status" value="1"/>
</dbReference>
<dbReference type="InterPro" id="IPR002557">
    <property type="entry name" value="Chitin-bd_dom"/>
</dbReference>
<evidence type="ECO:0000313" key="11">
    <source>
        <dbReference type="Proteomes" id="UP000789390"/>
    </source>
</evidence>
<dbReference type="Gene3D" id="3.90.70.10">
    <property type="entry name" value="Cysteine proteinases"/>
    <property type="match status" value="1"/>
</dbReference>
<keyword evidence="8" id="KW-0732">Signal</keyword>
<comment type="similarity">
    <text evidence="1">Belongs to the peptidase C1 family.</text>
</comment>
<evidence type="ECO:0000256" key="3">
    <source>
        <dbReference type="ARBA" id="ARBA00022670"/>
    </source>
</evidence>
<protein>
    <recommendedName>
        <fullName evidence="9">Chitin-binding type-2 domain-containing protein</fullName>
    </recommendedName>
</protein>
<accession>A0A8J2RUW1</accession>
<reference evidence="10" key="1">
    <citation type="submission" date="2021-11" db="EMBL/GenBank/DDBJ databases">
        <authorList>
            <person name="Schell T."/>
        </authorList>
    </citation>
    <scope>NUCLEOTIDE SEQUENCE</scope>
    <source>
        <strain evidence="10">M5</strain>
    </source>
</reference>
<keyword evidence="2" id="KW-0147">Chitin-binding</keyword>
<evidence type="ECO:0000256" key="1">
    <source>
        <dbReference type="ARBA" id="ARBA00008455"/>
    </source>
</evidence>
<feature type="chain" id="PRO_5035220045" description="Chitin-binding type-2 domain-containing protein" evidence="8">
    <location>
        <begin position="25"/>
        <end position="353"/>
    </location>
</feature>
<dbReference type="Gene3D" id="2.170.140.10">
    <property type="entry name" value="Chitin binding domain"/>
    <property type="match status" value="1"/>
</dbReference>
<dbReference type="InterPro" id="IPR000169">
    <property type="entry name" value="Pept_cys_AS"/>
</dbReference>
<dbReference type="SMART" id="SM00645">
    <property type="entry name" value="Pept_C1"/>
    <property type="match status" value="1"/>
</dbReference>
<feature type="signal peptide" evidence="8">
    <location>
        <begin position="1"/>
        <end position="24"/>
    </location>
</feature>
<dbReference type="InterPro" id="IPR036508">
    <property type="entry name" value="Chitin-bd_dom_sf"/>
</dbReference>
<dbReference type="Pfam" id="PF08246">
    <property type="entry name" value="Inhibitor_I29"/>
    <property type="match status" value="1"/>
</dbReference>
<dbReference type="InterPro" id="IPR013201">
    <property type="entry name" value="Prot_inhib_I29"/>
</dbReference>
<evidence type="ECO:0000256" key="7">
    <source>
        <dbReference type="ARBA" id="ARBA00023157"/>
    </source>
</evidence>
<feature type="domain" description="Chitin-binding type-2" evidence="9">
    <location>
        <begin position="297"/>
        <end position="353"/>
    </location>
</feature>
<dbReference type="OrthoDB" id="10253408at2759"/>
<dbReference type="InterPro" id="IPR039417">
    <property type="entry name" value="Peptidase_C1A_papain-like"/>
</dbReference>
<keyword evidence="5" id="KW-0788">Thiol protease</keyword>
<dbReference type="Pfam" id="PF01607">
    <property type="entry name" value="CBM_14"/>
    <property type="match status" value="1"/>
</dbReference>
<dbReference type="AlphaFoldDB" id="A0A8J2RUW1"/>
<dbReference type="EMBL" id="CAKKLH010000235">
    <property type="protein sequence ID" value="CAH0106768.1"/>
    <property type="molecule type" value="Genomic_DNA"/>
</dbReference>
<dbReference type="InterPro" id="IPR013128">
    <property type="entry name" value="Peptidase_C1A"/>
</dbReference>
<sequence>MGKFSIIAFGAMMILISTPVEIQGEDLETAWEKYQIEFPMAFETNSKPQLVLRKSIFAKTHARIEEHNAKVDANFQMAHNIFSVMTEGEKKYYFGARLPVPPSNLTRSPSSVIKPASNIDYRNDRCMPPVRDQGGCGSCWAHTATAVVEFNKCKKSGGNAIDLSEQQLVECSAESGGCIGGWEHEAWQYLASCGGQTFESSYPYTASDGANCRFNTKDMTIGAKLSTLNYVEWVPEKDISTMMSILSSGRILTVYILLPDSFMNYKSGIFDDTKCNNGNAHALNPVGYGTLNGVDYWDFCANKSNGNYANPAECKSYISCSNGMAYKMNCPFGLVYHEKYDTCDYSSAVPGCM</sequence>
<gene>
    <name evidence="10" type="ORF">DGAL_LOCUS9928</name>
</gene>
<keyword evidence="7" id="KW-1015">Disulfide bond</keyword>
<evidence type="ECO:0000259" key="9">
    <source>
        <dbReference type="PROSITE" id="PS50940"/>
    </source>
</evidence>
<proteinExistence type="inferred from homology"/>
<dbReference type="GO" id="GO:0008061">
    <property type="term" value="F:chitin binding"/>
    <property type="evidence" value="ECO:0007669"/>
    <property type="project" value="UniProtKB-KW"/>
</dbReference>
<dbReference type="GO" id="GO:0006508">
    <property type="term" value="P:proteolysis"/>
    <property type="evidence" value="ECO:0007669"/>
    <property type="project" value="UniProtKB-KW"/>
</dbReference>